<gene>
    <name evidence="2" type="ORF">D7322_13140</name>
</gene>
<dbReference type="Proteomes" id="UP000282423">
    <property type="component" value="Unassembled WGS sequence"/>
</dbReference>
<dbReference type="EMBL" id="RBWS01000009">
    <property type="protein sequence ID" value="RKO71100.1"/>
    <property type="molecule type" value="Genomic_DNA"/>
</dbReference>
<accession>A0A420VXK4</accession>
<organism evidence="2 3">
    <name type="scientific">Sphingobacterium puteale</name>
    <dbReference type="NCBI Taxonomy" id="2420510"/>
    <lineage>
        <taxon>Bacteria</taxon>
        <taxon>Pseudomonadati</taxon>
        <taxon>Bacteroidota</taxon>
        <taxon>Sphingobacteriia</taxon>
        <taxon>Sphingobacteriales</taxon>
        <taxon>Sphingobacteriaceae</taxon>
        <taxon>Sphingobacterium</taxon>
    </lineage>
</organism>
<evidence type="ECO:0000313" key="3">
    <source>
        <dbReference type="Proteomes" id="UP000282423"/>
    </source>
</evidence>
<proteinExistence type="predicted"/>
<evidence type="ECO:0000313" key="2">
    <source>
        <dbReference type="EMBL" id="RKO71100.1"/>
    </source>
</evidence>
<protein>
    <submittedName>
        <fullName evidence="2">Uncharacterized protein</fullName>
    </submittedName>
</protein>
<sequence>MKSKNIAFNQQHLSILLIICGGPIGKGNNKTIVQPDAASSINKKQTKSNVEEEKKLPAQVKQNKICIS</sequence>
<keyword evidence="3" id="KW-1185">Reference proteome</keyword>
<dbReference type="AlphaFoldDB" id="A0A420VXK4"/>
<dbReference type="RefSeq" id="WP_121124651.1">
    <property type="nucleotide sequence ID" value="NZ_CP158959.1"/>
</dbReference>
<feature type="region of interest" description="Disordered" evidence="1">
    <location>
        <begin position="36"/>
        <end position="55"/>
    </location>
</feature>
<dbReference type="OrthoDB" id="713951at2"/>
<reference evidence="2 3" key="1">
    <citation type="submission" date="2018-10" db="EMBL/GenBank/DDBJ databases">
        <title>Sphingobacterium sp. M05W1-28.</title>
        <authorList>
            <person name="Cai H."/>
        </authorList>
    </citation>
    <scope>NUCLEOTIDE SEQUENCE [LARGE SCALE GENOMIC DNA]</scope>
    <source>
        <strain evidence="2 3">M05W1-28</strain>
    </source>
</reference>
<evidence type="ECO:0000256" key="1">
    <source>
        <dbReference type="SAM" id="MobiDB-lite"/>
    </source>
</evidence>
<comment type="caution">
    <text evidence="2">The sequence shown here is derived from an EMBL/GenBank/DDBJ whole genome shotgun (WGS) entry which is preliminary data.</text>
</comment>
<name>A0A420VXK4_9SPHI</name>